<evidence type="ECO:0000256" key="4">
    <source>
        <dbReference type="ARBA" id="ARBA00022837"/>
    </source>
</evidence>
<name>A0A811QRX6_9POAL</name>
<evidence type="ECO:0000256" key="7">
    <source>
        <dbReference type="SAM" id="SignalP"/>
    </source>
</evidence>
<gene>
    <name evidence="9" type="ORF">NCGR_LOCUS42399</name>
</gene>
<keyword evidence="2" id="KW-0349">Heme</keyword>
<dbReference type="GO" id="GO:0046872">
    <property type="term" value="F:metal ion binding"/>
    <property type="evidence" value="ECO:0007669"/>
    <property type="project" value="UniProtKB-KW"/>
</dbReference>
<dbReference type="InterPro" id="IPR019794">
    <property type="entry name" value="Peroxidases_AS"/>
</dbReference>
<organism evidence="9 10">
    <name type="scientific">Miscanthus lutarioriparius</name>
    <dbReference type="NCBI Taxonomy" id="422564"/>
    <lineage>
        <taxon>Eukaryota</taxon>
        <taxon>Viridiplantae</taxon>
        <taxon>Streptophyta</taxon>
        <taxon>Embryophyta</taxon>
        <taxon>Tracheophyta</taxon>
        <taxon>Spermatophyta</taxon>
        <taxon>Magnoliopsida</taxon>
        <taxon>Liliopsida</taxon>
        <taxon>Poales</taxon>
        <taxon>Poaceae</taxon>
        <taxon>PACMAD clade</taxon>
        <taxon>Panicoideae</taxon>
        <taxon>Andropogonodae</taxon>
        <taxon>Andropogoneae</taxon>
        <taxon>Saccharinae</taxon>
        <taxon>Miscanthus</taxon>
    </lineage>
</organism>
<dbReference type="Gene3D" id="1.10.520.10">
    <property type="match status" value="1"/>
</dbReference>
<accession>A0A811QRX6</accession>
<dbReference type="PROSITE" id="PS00436">
    <property type="entry name" value="PEROXIDASE_2"/>
    <property type="match status" value="1"/>
</dbReference>
<dbReference type="EMBL" id="CAJGYO010000011">
    <property type="protein sequence ID" value="CAD6258956.1"/>
    <property type="molecule type" value="Genomic_DNA"/>
</dbReference>
<sequence>MAARRVCSAVLAIGLLLAAAVAAVPPHLQLVTDTDGGLSLDFHAASCQQLEGIVRAAVQAERGQDVQVTAGLLRIFFHDCLPQVHTYPPSYSFRYTNLQRKNASVYACM</sequence>
<keyword evidence="4" id="KW-0106">Calcium</keyword>
<evidence type="ECO:0000256" key="3">
    <source>
        <dbReference type="ARBA" id="ARBA00022723"/>
    </source>
</evidence>
<dbReference type="GO" id="GO:0020037">
    <property type="term" value="F:heme binding"/>
    <property type="evidence" value="ECO:0007669"/>
    <property type="project" value="InterPro"/>
</dbReference>
<dbReference type="PROSITE" id="PS50873">
    <property type="entry name" value="PEROXIDASE_4"/>
    <property type="match status" value="1"/>
</dbReference>
<evidence type="ECO:0000256" key="1">
    <source>
        <dbReference type="ARBA" id="ARBA00022559"/>
    </source>
</evidence>
<keyword evidence="10" id="KW-1185">Reference proteome</keyword>
<evidence type="ECO:0000313" key="10">
    <source>
        <dbReference type="Proteomes" id="UP000604825"/>
    </source>
</evidence>
<dbReference type="Proteomes" id="UP000604825">
    <property type="component" value="Unassembled WGS sequence"/>
</dbReference>
<evidence type="ECO:0000256" key="6">
    <source>
        <dbReference type="ARBA" id="ARBA00023004"/>
    </source>
</evidence>
<keyword evidence="7" id="KW-0732">Signal</keyword>
<dbReference type="GO" id="GO:0006979">
    <property type="term" value="P:response to oxidative stress"/>
    <property type="evidence" value="ECO:0007669"/>
    <property type="project" value="InterPro"/>
</dbReference>
<keyword evidence="6" id="KW-0408">Iron</keyword>
<evidence type="ECO:0000313" key="9">
    <source>
        <dbReference type="EMBL" id="CAD6258956.1"/>
    </source>
</evidence>
<protein>
    <recommendedName>
        <fullName evidence="8">Plant heme peroxidase family profile domain-containing protein</fullName>
    </recommendedName>
</protein>
<comment type="caution">
    <text evidence="9">The sequence shown here is derived from an EMBL/GenBank/DDBJ whole genome shotgun (WGS) entry which is preliminary data.</text>
</comment>
<dbReference type="InterPro" id="IPR002016">
    <property type="entry name" value="Haem_peroxidase"/>
</dbReference>
<evidence type="ECO:0000256" key="2">
    <source>
        <dbReference type="ARBA" id="ARBA00022617"/>
    </source>
</evidence>
<dbReference type="AlphaFoldDB" id="A0A811QRX6"/>
<dbReference type="OrthoDB" id="2113341at2759"/>
<feature type="domain" description="Plant heme peroxidase family profile" evidence="8">
    <location>
        <begin position="37"/>
        <end position="81"/>
    </location>
</feature>
<evidence type="ECO:0000259" key="8">
    <source>
        <dbReference type="PROSITE" id="PS50873"/>
    </source>
</evidence>
<reference evidence="9" key="1">
    <citation type="submission" date="2020-10" db="EMBL/GenBank/DDBJ databases">
        <authorList>
            <person name="Han B."/>
            <person name="Lu T."/>
            <person name="Zhao Q."/>
            <person name="Huang X."/>
            <person name="Zhao Y."/>
        </authorList>
    </citation>
    <scope>NUCLEOTIDE SEQUENCE</scope>
</reference>
<dbReference type="GO" id="GO:0004601">
    <property type="term" value="F:peroxidase activity"/>
    <property type="evidence" value="ECO:0007669"/>
    <property type="project" value="UniProtKB-KW"/>
</dbReference>
<dbReference type="SUPFAM" id="SSF48113">
    <property type="entry name" value="Heme-dependent peroxidases"/>
    <property type="match status" value="1"/>
</dbReference>
<keyword evidence="5" id="KW-0560">Oxidoreductase</keyword>
<keyword evidence="3" id="KW-0479">Metal-binding</keyword>
<feature type="chain" id="PRO_5032425968" description="Plant heme peroxidase family profile domain-containing protein" evidence="7">
    <location>
        <begin position="24"/>
        <end position="109"/>
    </location>
</feature>
<proteinExistence type="predicted"/>
<feature type="signal peptide" evidence="7">
    <location>
        <begin position="1"/>
        <end position="23"/>
    </location>
</feature>
<keyword evidence="1" id="KW-0575">Peroxidase</keyword>
<evidence type="ECO:0000256" key="5">
    <source>
        <dbReference type="ARBA" id="ARBA00023002"/>
    </source>
</evidence>
<dbReference type="InterPro" id="IPR010255">
    <property type="entry name" value="Haem_peroxidase_sf"/>
</dbReference>